<keyword evidence="1" id="KW-1133">Transmembrane helix</keyword>
<protein>
    <submittedName>
        <fullName evidence="2">Uncharacterized protein</fullName>
    </submittedName>
</protein>
<dbReference type="EMBL" id="GBRH01217700">
    <property type="protein sequence ID" value="JAD80195.1"/>
    <property type="molecule type" value="Transcribed_RNA"/>
</dbReference>
<feature type="transmembrane region" description="Helical" evidence="1">
    <location>
        <begin position="7"/>
        <end position="28"/>
    </location>
</feature>
<reference evidence="2" key="2">
    <citation type="journal article" date="2015" name="Data Brief">
        <title>Shoot transcriptome of the giant reed, Arundo donax.</title>
        <authorList>
            <person name="Barrero R.A."/>
            <person name="Guerrero F.D."/>
            <person name="Moolhuijzen P."/>
            <person name="Goolsby J.A."/>
            <person name="Tidwell J."/>
            <person name="Bellgard S.E."/>
            <person name="Bellgard M.I."/>
        </authorList>
    </citation>
    <scope>NUCLEOTIDE SEQUENCE</scope>
    <source>
        <tissue evidence="2">Shoot tissue taken approximately 20 cm above the soil surface</tissue>
    </source>
</reference>
<evidence type="ECO:0000256" key="1">
    <source>
        <dbReference type="SAM" id="Phobius"/>
    </source>
</evidence>
<dbReference type="AlphaFoldDB" id="A0A0A9D3H8"/>
<reference evidence="2" key="1">
    <citation type="submission" date="2014-09" db="EMBL/GenBank/DDBJ databases">
        <authorList>
            <person name="Magalhaes I.L.F."/>
            <person name="Oliveira U."/>
            <person name="Santos F.R."/>
            <person name="Vidigal T.H.D.A."/>
            <person name="Brescovit A.D."/>
            <person name="Santos A.J."/>
        </authorList>
    </citation>
    <scope>NUCLEOTIDE SEQUENCE</scope>
    <source>
        <tissue evidence="2">Shoot tissue taken approximately 20 cm above the soil surface</tissue>
    </source>
</reference>
<keyword evidence="1" id="KW-0812">Transmembrane</keyword>
<keyword evidence="1" id="KW-0472">Membrane</keyword>
<evidence type="ECO:0000313" key="2">
    <source>
        <dbReference type="EMBL" id="JAD80195.1"/>
    </source>
</evidence>
<sequence>MQFLNNVRTGLTLVVFTEFVLVFKHIWFIELPKMLYFIKFFHWRNLLASMLTPSWLLF</sequence>
<organism evidence="2">
    <name type="scientific">Arundo donax</name>
    <name type="common">Giant reed</name>
    <name type="synonym">Donax arundinaceus</name>
    <dbReference type="NCBI Taxonomy" id="35708"/>
    <lineage>
        <taxon>Eukaryota</taxon>
        <taxon>Viridiplantae</taxon>
        <taxon>Streptophyta</taxon>
        <taxon>Embryophyta</taxon>
        <taxon>Tracheophyta</taxon>
        <taxon>Spermatophyta</taxon>
        <taxon>Magnoliopsida</taxon>
        <taxon>Liliopsida</taxon>
        <taxon>Poales</taxon>
        <taxon>Poaceae</taxon>
        <taxon>PACMAD clade</taxon>
        <taxon>Arundinoideae</taxon>
        <taxon>Arundineae</taxon>
        <taxon>Arundo</taxon>
    </lineage>
</organism>
<proteinExistence type="predicted"/>
<accession>A0A0A9D3H8</accession>
<name>A0A0A9D3H8_ARUDO</name>